<evidence type="ECO:0000256" key="1">
    <source>
        <dbReference type="ARBA" id="ARBA00022679"/>
    </source>
</evidence>
<dbReference type="InterPro" id="IPR050832">
    <property type="entry name" value="Bact_Acetyltransf"/>
</dbReference>
<evidence type="ECO:0000256" key="2">
    <source>
        <dbReference type="ARBA" id="ARBA00023315"/>
    </source>
</evidence>
<keyword evidence="2 4" id="KW-0012">Acyltransferase</keyword>
<keyword evidence="1 4" id="KW-0808">Transferase</keyword>
<dbReference type="EMBL" id="QWLA01000123">
    <property type="protein sequence ID" value="RIH81998.1"/>
    <property type="molecule type" value="Genomic_DNA"/>
</dbReference>
<accession>A0A399EDJ5</accession>
<proteinExistence type="predicted"/>
<sequence>MQIKRIGAKQLEPLIPQMVALLQDVVDGGASVGFLPPLSEAEARAYWLEVHEALRGPHKRLWVALERGEMAGSVQLNLESRANGLHRAEVAKLMVHSAHRRKGIATALMQTAEAEVQKLGRTTLVLDTLEGHFAEGLYLNLGWQRAGVIPQYARWQDGNLYATVVMYKLLAPS</sequence>
<dbReference type="PROSITE" id="PS51186">
    <property type="entry name" value="GNAT"/>
    <property type="match status" value="1"/>
</dbReference>
<dbReference type="OrthoDB" id="3389160at2"/>
<comment type="caution">
    <text evidence="4">The sequence shown here is derived from an EMBL/GenBank/DDBJ whole genome shotgun (WGS) entry which is preliminary data.</text>
</comment>
<evidence type="ECO:0000259" key="3">
    <source>
        <dbReference type="PROSITE" id="PS51186"/>
    </source>
</evidence>
<dbReference type="CDD" id="cd04301">
    <property type="entry name" value="NAT_SF"/>
    <property type="match status" value="1"/>
</dbReference>
<dbReference type="Gene3D" id="3.40.630.30">
    <property type="match status" value="1"/>
</dbReference>
<name>A0A399EDJ5_9DEIN</name>
<feature type="domain" description="N-acetyltransferase" evidence="3">
    <location>
        <begin position="1"/>
        <end position="171"/>
    </location>
</feature>
<reference evidence="4 5" key="1">
    <citation type="submission" date="2018-08" db="EMBL/GenBank/DDBJ databases">
        <title>Meiothermus roseus NBRC 110900 genome sequencing project.</title>
        <authorList>
            <person name="Da Costa M.S."/>
            <person name="Albuquerque L."/>
            <person name="Raposo P."/>
            <person name="Froufe H.J.C."/>
            <person name="Barroso C.S."/>
            <person name="Egas C."/>
        </authorList>
    </citation>
    <scope>NUCLEOTIDE SEQUENCE [LARGE SCALE GENOMIC DNA]</scope>
    <source>
        <strain evidence="4 5">NBRC 110900</strain>
    </source>
</reference>
<keyword evidence="5" id="KW-1185">Reference proteome</keyword>
<dbReference type="InterPro" id="IPR016181">
    <property type="entry name" value="Acyl_CoA_acyltransferase"/>
</dbReference>
<evidence type="ECO:0000313" key="5">
    <source>
        <dbReference type="Proteomes" id="UP000265341"/>
    </source>
</evidence>
<gene>
    <name evidence="4" type="primary">ttr</name>
    <name evidence="4" type="ORF">Mrose_03485</name>
</gene>
<dbReference type="PANTHER" id="PTHR43877">
    <property type="entry name" value="AMINOALKYLPHOSPHONATE N-ACETYLTRANSFERASE-RELATED-RELATED"/>
    <property type="match status" value="1"/>
</dbReference>
<dbReference type="AlphaFoldDB" id="A0A399EDJ5"/>
<dbReference type="Pfam" id="PF00583">
    <property type="entry name" value="Acetyltransf_1"/>
    <property type="match status" value="1"/>
</dbReference>
<dbReference type="EC" id="2.3.1.-" evidence="4"/>
<dbReference type="RefSeq" id="WP_119280521.1">
    <property type="nucleotide sequence ID" value="NZ_QWLA01000123.1"/>
</dbReference>
<organism evidence="4 5">
    <name type="scientific">Calidithermus roseus</name>
    <dbReference type="NCBI Taxonomy" id="1644118"/>
    <lineage>
        <taxon>Bacteria</taxon>
        <taxon>Thermotogati</taxon>
        <taxon>Deinococcota</taxon>
        <taxon>Deinococci</taxon>
        <taxon>Thermales</taxon>
        <taxon>Thermaceae</taxon>
        <taxon>Calidithermus</taxon>
    </lineage>
</organism>
<protein>
    <submittedName>
        <fullName evidence="4">Acetyltransferase</fullName>
        <ecNumber evidence="4">2.3.1.-</ecNumber>
    </submittedName>
</protein>
<evidence type="ECO:0000313" key="4">
    <source>
        <dbReference type="EMBL" id="RIH81998.1"/>
    </source>
</evidence>
<dbReference type="InterPro" id="IPR000182">
    <property type="entry name" value="GNAT_dom"/>
</dbReference>
<dbReference type="GO" id="GO:0016747">
    <property type="term" value="F:acyltransferase activity, transferring groups other than amino-acyl groups"/>
    <property type="evidence" value="ECO:0007669"/>
    <property type="project" value="InterPro"/>
</dbReference>
<dbReference type="SUPFAM" id="SSF55729">
    <property type="entry name" value="Acyl-CoA N-acyltransferases (Nat)"/>
    <property type="match status" value="1"/>
</dbReference>
<dbReference type="Proteomes" id="UP000265341">
    <property type="component" value="Unassembled WGS sequence"/>
</dbReference>